<keyword evidence="2" id="KW-0732">Signal</keyword>
<evidence type="ECO:0000313" key="4">
    <source>
        <dbReference type="Proteomes" id="UP000054516"/>
    </source>
</evidence>
<feature type="chain" id="PRO_5010548290" description="Secreted protein" evidence="2">
    <location>
        <begin position="17"/>
        <end position="69"/>
    </location>
</feature>
<evidence type="ECO:0000313" key="3">
    <source>
        <dbReference type="EMBL" id="GAW27160.1"/>
    </source>
</evidence>
<proteinExistence type="predicted"/>
<evidence type="ECO:0008006" key="5">
    <source>
        <dbReference type="Google" id="ProtNLM"/>
    </source>
</evidence>
<dbReference type="EMBL" id="DF977522">
    <property type="protein sequence ID" value="GAW27160.1"/>
    <property type="molecule type" value="Genomic_DNA"/>
</dbReference>
<evidence type="ECO:0000256" key="1">
    <source>
        <dbReference type="SAM" id="MobiDB-lite"/>
    </source>
</evidence>
<sequence length="69" mass="7233">MIAVVFAFADVAVCAGRAGFGSCGGRRNPEAETSRAGEGVSVAIPWPFETAVTPGLDTRETREAEMEET</sequence>
<feature type="signal peptide" evidence="2">
    <location>
        <begin position="1"/>
        <end position="16"/>
    </location>
</feature>
<dbReference type="AlphaFoldDB" id="A0A1S8ABU6"/>
<name>A0A1S8ABU6_ROSNE</name>
<protein>
    <recommendedName>
        <fullName evidence="5">Secreted protein</fullName>
    </recommendedName>
</protein>
<feature type="region of interest" description="Disordered" evidence="1">
    <location>
        <begin position="18"/>
        <end position="40"/>
    </location>
</feature>
<gene>
    <name evidence="3" type="ORF">SAMD00023353_7700520</name>
</gene>
<evidence type="ECO:0000256" key="2">
    <source>
        <dbReference type="SAM" id="SignalP"/>
    </source>
</evidence>
<reference evidence="3" key="1">
    <citation type="submission" date="2016-03" db="EMBL/GenBank/DDBJ databases">
        <title>Draft genome sequence of Rosellinia necatrix.</title>
        <authorList>
            <person name="Kanematsu S."/>
        </authorList>
    </citation>
    <scope>NUCLEOTIDE SEQUENCE [LARGE SCALE GENOMIC DNA]</scope>
    <source>
        <strain evidence="3">W97</strain>
    </source>
</reference>
<accession>A0A1S8ABU6</accession>
<organism evidence="3">
    <name type="scientific">Rosellinia necatrix</name>
    <name type="common">White root-rot fungus</name>
    <dbReference type="NCBI Taxonomy" id="77044"/>
    <lineage>
        <taxon>Eukaryota</taxon>
        <taxon>Fungi</taxon>
        <taxon>Dikarya</taxon>
        <taxon>Ascomycota</taxon>
        <taxon>Pezizomycotina</taxon>
        <taxon>Sordariomycetes</taxon>
        <taxon>Xylariomycetidae</taxon>
        <taxon>Xylariales</taxon>
        <taxon>Xylariaceae</taxon>
        <taxon>Rosellinia</taxon>
    </lineage>
</organism>
<keyword evidence="4" id="KW-1185">Reference proteome</keyword>
<dbReference type="Proteomes" id="UP000054516">
    <property type="component" value="Unassembled WGS sequence"/>
</dbReference>